<keyword evidence="8" id="KW-1185">Reference proteome</keyword>
<dbReference type="GO" id="GO:0005737">
    <property type="term" value="C:cytoplasm"/>
    <property type="evidence" value="ECO:0007669"/>
    <property type="project" value="UniProtKB-UniRule"/>
</dbReference>
<comment type="caution">
    <text evidence="7">The sequence shown here is derived from an EMBL/GenBank/DDBJ whole genome shotgun (WGS) entry which is preliminary data.</text>
</comment>
<dbReference type="Proteomes" id="UP000646426">
    <property type="component" value="Unassembled WGS sequence"/>
</dbReference>
<reference evidence="7" key="2">
    <citation type="submission" date="2020-09" db="EMBL/GenBank/DDBJ databases">
        <authorList>
            <person name="Sun Q."/>
            <person name="Kim S."/>
        </authorList>
    </citation>
    <scope>NUCLEOTIDE SEQUENCE</scope>
    <source>
        <strain evidence="7">KCTC 23077</strain>
    </source>
</reference>
<evidence type="ECO:0000256" key="6">
    <source>
        <dbReference type="HAMAP-Rule" id="MF_00194"/>
    </source>
</evidence>
<proteinExistence type="inferred from homology"/>
<evidence type="ECO:0000256" key="2">
    <source>
        <dbReference type="ARBA" id="ARBA00008657"/>
    </source>
</evidence>
<dbReference type="AlphaFoldDB" id="A0A918T3K4"/>
<organism evidence="7 8">
    <name type="scientific">Cognatilysobacter bugurensis</name>
    <dbReference type="NCBI Taxonomy" id="543356"/>
    <lineage>
        <taxon>Bacteria</taxon>
        <taxon>Pseudomonadati</taxon>
        <taxon>Pseudomonadota</taxon>
        <taxon>Gammaproteobacteria</taxon>
        <taxon>Lysobacterales</taxon>
        <taxon>Lysobacteraceae</taxon>
        <taxon>Cognatilysobacter</taxon>
    </lineage>
</organism>
<dbReference type="Pfam" id="PF04381">
    <property type="entry name" value="RdgC"/>
    <property type="match status" value="1"/>
</dbReference>
<keyword evidence="4 6" id="KW-0963">Cytoplasm</keyword>
<comment type="function">
    <text evidence="6">May be involved in recombination.</text>
</comment>
<evidence type="ECO:0000256" key="1">
    <source>
        <dbReference type="ARBA" id="ARBA00004453"/>
    </source>
</evidence>
<protein>
    <recommendedName>
        <fullName evidence="3 6">Recombination-associated protein RdgC</fullName>
    </recommendedName>
</protein>
<dbReference type="EMBL" id="BMYD01000005">
    <property type="protein sequence ID" value="GHA87773.1"/>
    <property type="molecule type" value="Genomic_DNA"/>
</dbReference>
<evidence type="ECO:0000313" key="8">
    <source>
        <dbReference type="Proteomes" id="UP000646426"/>
    </source>
</evidence>
<comment type="subcellular location">
    <subcellularLocation>
        <location evidence="1 6">Cytoplasm</location>
        <location evidence="1 6">Nucleoid</location>
    </subcellularLocation>
</comment>
<dbReference type="GO" id="GO:0006310">
    <property type="term" value="P:DNA recombination"/>
    <property type="evidence" value="ECO:0007669"/>
    <property type="project" value="UniProtKB-UniRule"/>
</dbReference>
<reference evidence="7" key="1">
    <citation type="journal article" date="2014" name="Int. J. Syst. Evol. Microbiol.">
        <title>Complete genome sequence of Corynebacterium casei LMG S-19264T (=DSM 44701T), isolated from a smear-ripened cheese.</title>
        <authorList>
            <consortium name="US DOE Joint Genome Institute (JGI-PGF)"/>
            <person name="Walter F."/>
            <person name="Albersmeier A."/>
            <person name="Kalinowski J."/>
            <person name="Ruckert C."/>
        </authorList>
    </citation>
    <scope>NUCLEOTIDE SEQUENCE</scope>
    <source>
        <strain evidence="7">KCTC 23077</strain>
    </source>
</reference>
<dbReference type="GO" id="GO:0000018">
    <property type="term" value="P:regulation of DNA recombination"/>
    <property type="evidence" value="ECO:0007669"/>
    <property type="project" value="TreeGrafter"/>
</dbReference>
<comment type="similarity">
    <text evidence="2 6">Belongs to the RdgC family.</text>
</comment>
<dbReference type="GO" id="GO:0043590">
    <property type="term" value="C:bacterial nucleoid"/>
    <property type="evidence" value="ECO:0007669"/>
    <property type="project" value="TreeGrafter"/>
</dbReference>
<dbReference type="InterPro" id="IPR007476">
    <property type="entry name" value="RdgC"/>
</dbReference>
<dbReference type="PANTHER" id="PTHR38103">
    <property type="entry name" value="RECOMBINATION-ASSOCIATED PROTEIN RDGC"/>
    <property type="match status" value="1"/>
</dbReference>
<gene>
    <name evidence="6 7" type="primary">rdgC</name>
    <name evidence="7" type="ORF">GCM10007067_27260</name>
</gene>
<dbReference type="NCBIfam" id="NF001465">
    <property type="entry name" value="PRK00321.1-6"/>
    <property type="match status" value="1"/>
</dbReference>
<dbReference type="GO" id="GO:0003690">
    <property type="term" value="F:double-stranded DNA binding"/>
    <property type="evidence" value="ECO:0007669"/>
    <property type="project" value="TreeGrafter"/>
</dbReference>
<evidence type="ECO:0000256" key="4">
    <source>
        <dbReference type="ARBA" id="ARBA00022490"/>
    </source>
</evidence>
<keyword evidence="5 6" id="KW-0233">DNA recombination</keyword>
<name>A0A918T3K4_9GAMM</name>
<accession>A0A918T3K4</accession>
<dbReference type="RefSeq" id="WP_189457572.1">
    <property type="nucleotide sequence ID" value="NZ_BMYD01000005.1"/>
</dbReference>
<evidence type="ECO:0000256" key="3">
    <source>
        <dbReference type="ARBA" id="ARBA00022296"/>
    </source>
</evidence>
<dbReference type="NCBIfam" id="NF001464">
    <property type="entry name" value="PRK00321.1-5"/>
    <property type="match status" value="1"/>
</dbReference>
<evidence type="ECO:0000313" key="7">
    <source>
        <dbReference type="EMBL" id="GHA87773.1"/>
    </source>
</evidence>
<evidence type="ECO:0000256" key="5">
    <source>
        <dbReference type="ARBA" id="ARBA00023172"/>
    </source>
</evidence>
<dbReference type="PANTHER" id="PTHR38103:SF1">
    <property type="entry name" value="RECOMBINATION-ASSOCIATED PROTEIN RDGC"/>
    <property type="match status" value="1"/>
</dbReference>
<dbReference type="HAMAP" id="MF_00194">
    <property type="entry name" value="RdgC"/>
    <property type="match status" value="1"/>
</dbReference>
<sequence>MFFRNLTFFRFPTGTDFETLDAGLDACQLKPVGPLELSSRGFVSPFGRDSELLAARQGDALWLTVGGEDRLLPGAVVNEMLQRKLEEIEAKEGRKPGGRTRKRIKDELITDLLPRAFIKPSRTDALIDRALGVVAVDTSSRKSAENIVSEIRRALGSFPALPLNAEVAPRSVLTSWVAGESLPEGLSLGEECELRDPIDQGAIVKCQRMELTGNAEIDKHLQSGKQVTRLALNLDDHVSFVLGEDLIVRKFKLLDGAVDQLESNDTDDMHAELDARFALMSGELRRLFTVLEGALKLSKVEA</sequence>